<dbReference type="SUPFAM" id="SSF81653">
    <property type="entry name" value="Calcium ATPase, transduction domain A"/>
    <property type="match status" value="1"/>
</dbReference>
<evidence type="ECO:0000256" key="9">
    <source>
        <dbReference type="ARBA" id="ARBA00022842"/>
    </source>
</evidence>
<proteinExistence type="inferred from homology"/>
<dbReference type="Gene3D" id="2.70.150.10">
    <property type="entry name" value="Calcium-transporting ATPase, cytoplasmic transduction domain A"/>
    <property type="match status" value="1"/>
</dbReference>
<keyword evidence="8 15" id="KW-0067">ATP-binding</keyword>
<feature type="transmembrane region" description="Helical" evidence="15">
    <location>
        <begin position="884"/>
        <end position="905"/>
    </location>
</feature>
<evidence type="ECO:0000256" key="11">
    <source>
        <dbReference type="ARBA" id="ARBA00022989"/>
    </source>
</evidence>
<dbReference type="Gene3D" id="3.40.1110.10">
    <property type="entry name" value="Calcium-transporting ATPase, cytoplasmic domain N"/>
    <property type="match status" value="1"/>
</dbReference>
<dbReference type="InterPro" id="IPR044492">
    <property type="entry name" value="P_typ_ATPase_HD_dom"/>
</dbReference>
<dbReference type="FunFam" id="1.20.1110.10:FF:000039">
    <property type="entry name" value="Calcium-transporting ATPase"/>
    <property type="match status" value="1"/>
</dbReference>
<evidence type="ECO:0000256" key="1">
    <source>
        <dbReference type="ARBA" id="ARBA00004127"/>
    </source>
</evidence>
<keyword evidence="7 15" id="KW-0106">Calcium</keyword>
<dbReference type="PANTHER" id="PTHR24093:SF369">
    <property type="entry name" value="CALCIUM-TRANSPORTING ATPASE"/>
    <property type="match status" value="1"/>
</dbReference>
<evidence type="ECO:0000256" key="13">
    <source>
        <dbReference type="ARBA" id="ARBA00023136"/>
    </source>
</evidence>
<dbReference type="SFLD" id="SFLDS00003">
    <property type="entry name" value="Haloacid_Dehalogenase"/>
    <property type="match status" value="1"/>
</dbReference>
<evidence type="ECO:0000256" key="15">
    <source>
        <dbReference type="RuleBase" id="RU361146"/>
    </source>
</evidence>
<evidence type="ECO:0000256" key="14">
    <source>
        <dbReference type="ARBA" id="ARBA00048694"/>
    </source>
</evidence>
<evidence type="ECO:0000256" key="12">
    <source>
        <dbReference type="ARBA" id="ARBA00023065"/>
    </source>
</evidence>
<comment type="caution">
    <text evidence="15">Lacks conserved residue(s) required for the propagation of feature annotation.</text>
</comment>
<dbReference type="NCBIfam" id="TIGR01494">
    <property type="entry name" value="ATPase_P-type"/>
    <property type="match status" value="2"/>
</dbReference>
<dbReference type="InterPro" id="IPR018303">
    <property type="entry name" value="ATPase_P-typ_P_site"/>
</dbReference>
<dbReference type="FunFam" id="1.20.1110.10:FF:000036">
    <property type="entry name" value="Calcium-transporting ATPase"/>
    <property type="match status" value="1"/>
</dbReference>
<dbReference type="EMBL" id="JANTQA010000048">
    <property type="protein sequence ID" value="KAJ3430893.1"/>
    <property type="molecule type" value="Genomic_DNA"/>
</dbReference>
<dbReference type="SUPFAM" id="SSF81665">
    <property type="entry name" value="Calcium ATPase, transmembrane domain M"/>
    <property type="match status" value="1"/>
</dbReference>
<dbReference type="GO" id="GO:0005524">
    <property type="term" value="F:ATP binding"/>
    <property type="evidence" value="ECO:0007669"/>
    <property type="project" value="UniProtKB-KW"/>
</dbReference>
<feature type="domain" description="P-type ATPase A" evidence="16">
    <location>
        <begin position="170"/>
        <end position="260"/>
    </location>
</feature>
<dbReference type="GO" id="GO:0012505">
    <property type="term" value="C:endomembrane system"/>
    <property type="evidence" value="ECO:0007669"/>
    <property type="project" value="UniProtKB-SubCell"/>
</dbReference>
<reference evidence="19" key="1">
    <citation type="submission" date="2022-08" db="EMBL/GenBank/DDBJ databases">
        <title>Novel sulphate-reducing endosymbionts in the free-living metamonad Anaeramoeba.</title>
        <authorList>
            <person name="Jerlstrom-Hultqvist J."/>
            <person name="Cepicka I."/>
            <person name="Gallot-Lavallee L."/>
            <person name="Salas-Leiva D."/>
            <person name="Curtis B.A."/>
            <person name="Zahonova K."/>
            <person name="Pipaliya S."/>
            <person name="Dacks J."/>
            <person name="Roger A.J."/>
        </authorList>
    </citation>
    <scope>NUCLEOTIDE SEQUENCE</scope>
    <source>
        <strain evidence="19">Busselton2</strain>
    </source>
</reference>
<comment type="similarity">
    <text evidence="15">Belongs to the cation transport ATPase (P-type) (TC 3.A.3) family.</text>
</comment>
<dbReference type="Pfam" id="PF00122">
    <property type="entry name" value="E1-E2_ATPase"/>
    <property type="match status" value="1"/>
</dbReference>
<dbReference type="PRINTS" id="PR00119">
    <property type="entry name" value="CATATPASE"/>
</dbReference>
<dbReference type="Pfam" id="PF13246">
    <property type="entry name" value="Cation_ATPase"/>
    <property type="match status" value="1"/>
</dbReference>
<comment type="function">
    <text evidence="15">Catalyzes the hydrolysis of ATP coupled with the transport of calcium.</text>
</comment>
<feature type="transmembrane region" description="Helical" evidence="15">
    <location>
        <begin position="286"/>
        <end position="304"/>
    </location>
</feature>
<dbReference type="InterPro" id="IPR001757">
    <property type="entry name" value="P_typ_ATPase"/>
</dbReference>
<evidence type="ECO:0000256" key="10">
    <source>
        <dbReference type="ARBA" id="ARBA00022967"/>
    </source>
</evidence>
<evidence type="ECO:0000259" key="17">
    <source>
        <dbReference type="Pfam" id="PF00689"/>
    </source>
</evidence>
<keyword evidence="4 15" id="KW-0812">Transmembrane</keyword>
<dbReference type="GO" id="GO:0046872">
    <property type="term" value="F:metal ion binding"/>
    <property type="evidence" value="ECO:0007669"/>
    <property type="project" value="UniProtKB-KW"/>
</dbReference>
<accession>A0AAV7YT83</accession>
<organism evidence="19 20">
    <name type="scientific">Anaeramoeba flamelloides</name>
    <dbReference type="NCBI Taxonomy" id="1746091"/>
    <lineage>
        <taxon>Eukaryota</taxon>
        <taxon>Metamonada</taxon>
        <taxon>Anaeramoebidae</taxon>
        <taxon>Anaeramoeba</taxon>
    </lineage>
</organism>
<keyword evidence="12 15" id="KW-0406">Ion transport</keyword>
<dbReference type="NCBIfam" id="TIGR01517">
    <property type="entry name" value="ATPase-IIB_Ca"/>
    <property type="match status" value="1"/>
</dbReference>
<dbReference type="Pfam" id="PF00689">
    <property type="entry name" value="Cation_ATPase_C"/>
    <property type="match status" value="1"/>
</dbReference>
<evidence type="ECO:0000259" key="16">
    <source>
        <dbReference type="Pfam" id="PF00122"/>
    </source>
</evidence>
<keyword evidence="10" id="KW-1278">Translocase</keyword>
<feature type="transmembrane region" description="Helical" evidence="15">
    <location>
        <begin position="917"/>
        <end position="934"/>
    </location>
</feature>
<keyword evidence="9" id="KW-0460">Magnesium</keyword>
<dbReference type="InterPro" id="IPR023298">
    <property type="entry name" value="ATPase_P-typ_TM_dom_sf"/>
</dbReference>
<dbReference type="InterPro" id="IPR036412">
    <property type="entry name" value="HAD-like_sf"/>
</dbReference>
<feature type="domain" description="Cation-transporting P-type ATPase C-terminal" evidence="17">
    <location>
        <begin position="760"/>
        <end position="937"/>
    </location>
</feature>
<dbReference type="Proteomes" id="UP001146793">
    <property type="component" value="Unassembled WGS sequence"/>
</dbReference>
<keyword evidence="11 15" id="KW-1133">Transmembrane helix</keyword>
<dbReference type="InterPro" id="IPR023214">
    <property type="entry name" value="HAD_sf"/>
</dbReference>
<dbReference type="SFLD" id="SFLDG00002">
    <property type="entry name" value="C1.7:_P-type_atpase_like"/>
    <property type="match status" value="1"/>
</dbReference>
<feature type="domain" description="Cation-transporting P-type ATPase N-terminal" evidence="18">
    <location>
        <begin position="31"/>
        <end position="100"/>
    </location>
</feature>
<evidence type="ECO:0000313" key="20">
    <source>
        <dbReference type="Proteomes" id="UP001146793"/>
    </source>
</evidence>
<feature type="transmembrane region" description="Helical" evidence="15">
    <location>
        <begin position="324"/>
        <end position="348"/>
    </location>
</feature>
<name>A0AAV7YT83_9EUKA</name>
<dbReference type="InterPro" id="IPR004014">
    <property type="entry name" value="ATPase_P-typ_cation-transptr_N"/>
</dbReference>
<dbReference type="GO" id="GO:0016887">
    <property type="term" value="F:ATP hydrolysis activity"/>
    <property type="evidence" value="ECO:0007669"/>
    <property type="project" value="InterPro"/>
</dbReference>
<dbReference type="InterPro" id="IPR006408">
    <property type="entry name" value="P-type_ATPase_IIB"/>
</dbReference>
<dbReference type="SUPFAM" id="SSF56784">
    <property type="entry name" value="HAD-like"/>
    <property type="match status" value="1"/>
</dbReference>
<dbReference type="GO" id="GO:0005886">
    <property type="term" value="C:plasma membrane"/>
    <property type="evidence" value="ECO:0007669"/>
    <property type="project" value="TreeGrafter"/>
</dbReference>
<dbReference type="EC" id="7.2.2.10" evidence="15"/>
<evidence type="ECO:0000256" key="5">
    <source>
        <dbReference type="ARBA" id="ARBA00022723"/>
    </source>
</evidence>
<keyword evidence="13 15" id="KW-0472">Membrane</keyword>
<evidence type="ECO:0000259" key="18">
    <source>
        <dbReference type="Pfam" id="PF00690"/>
    </source>
</evidence>
<evidence type="ECO:0000256" key="8">
    <source>
        <dbReference type="ARBA" id="ARBA00022840"/>
    </source>
</evidence>
<evidence type="ECO:0000313" key="19">
    <source>
        <dbReference type="EMBL" id="KAJ3430893.1"/>
    </source>
</evidence>
<dbReference type="Gene3D" id="3.40.50.1000">
    <property type="entry name" value="HAD superfamily/HAD-like"/>
    <property type="match status" value="1"/>
</dbReference>
<dbReference type="InterPro" id="IPR059000">
    <property type="entry name" value="ATPase_P-type_domA"/>
</dbReference>
<feature type="transmembrane region" description="Helical" evidence="15">
    <location>
        <begin position="114"/>
        <end position="133"/>
    </location>
</feature>
<evidence type="ECO:0000256" key="6">
    <source>
        <dbReference type="ARBA" id="ARBA00022741"/>
    </source>
</evidence>
<keyword evidence="6 15" id="KW-0547">Nucleotide-binding</keyword>
<feature type="transmembrane region" description="Helical" evidence="15">
    <location>
        <begin position="735"/>
        <end position="755"/>
    </location>
</feature>
<dbReference type="InterPro" id="IPR006068">
    <property type="entry name" value="ATPase_P-typ_cation-transptr_C"/>
</dbReference>
<dbReference type="Pfam" id="PF00690">
    <property type="entry name" value="Cation_ATPase_N"/>
    <property type="match status" value="1"/>
</dbReference>
<evidence type="ECO:0000256" key="4">
    <source>
        <dbReference type="ARBA" id="ARBA00022692"/>
    </source>
</evidence>
<evidence type="ECO:0000256" key="7">
    <source>
        <dbReference type="ARBA" id="ARBA00022837"/>
    </source>
</evidence>
<comment type="subcellular location">
    <subcellularLocation>
        <location evidence="1">Endomembrane system</location>
        <topology evidence="1">Multi-pass membrane protein</topology>
    </subcellularLocation>
    <subcellularLocation>
        <location evidence="15">Membrane</location>
        <topology evidence="15">Multi-pass membrane protein</topology>
    </subcellularLocation>
</comment>
<dbReference type="SUPFAM" id="SSF81660">
    <property type="entry name" value="Metal cation-transporting ATPase, ATP-binding domain N"/>
    <property type="match status" value="1"/>
</dbReference>
<feature type="transmembrane region" description="Helical" evidence="15">
    <location>
        <begin position="812"/>
        <end position="833"/>
    </location>
</feature>
<dbReference type="InterPro" id="IPR023299">
    <property type="entry name" value="ATPase_P-typ_cyto_dom_N"/>
</dbReference>
<dbReference type="SFLD" id="SFLDF00027">
    <property type="entry name" value="p-type_atpase"/>
    <property type="match status" value="1"/>
</dbReference>
<dbReference type="GO" id="GO:0005388">
    <property type="term" value="F:P-type calcium transporter activity"/>
    <property type="evidence" value="ECO:0007669"/>
    <property type="project" value="UniProtKB-EC"/>
</dbReference>
<keyword evidence="3 15" id="KW-0109">Calcium transport</keyword>
<comment type="catalytic activity">
    <reaction evidence="14 15">
        <text>Ca(2+)(in) + ATP + H2O = Ca(2+)(out) + ADP + phosphate + H(+)</text>
        <dbReference type="Rhea" id="RHEA:18105"/>
        <dbReference type="ChEBI" id="CHEBI:15377"/>
        <dbReference type="ChEBI" id="CHEBI:15378"/>
        <dbReference type="ChEBI" id="CHEBI:29108"/>
        <dbReference type="ChEBI" id="CHEBI:30616"/>
        <dbReference type="ChEBI" id="CHEBI:43474"/>
        <dbReference type="ChEBI" id="CHEBI:456216"/>
        <dbReference type="EC" id="7.2.2.10"/>
    </reaction>
</comment>
<dbReference type="InterPro" id="IPR008250">
    <property type="entry name" value="ATPase_P-typ_transduc_dom_A_sf"/>
</dbReference>
<keyword evidence="2 15" id="KW-0813">Transport</keyword>
<protein>
    <recommendedName>
        <fullName evidence="15">Calcium-transporting ATPase</fullName>
        <ecNumber evidence="15">7.2.2.10</ecNumber>
    </recommendedName>
</protein>
<gene>
    <name evidence="19" type="ORF">M0812_02568</name>
</gene>
<dbReference type="PROSITE" id="PS00154">
    <property type="entry name" value="ATPASE_E1_E2"/>
    <property type="match status" value="1"/>
</dbReference>
<evidence type="ECO:0000256" key="3">
    <source>
        <dbReference type="ARBA" id="ARBA00022568"/>
    </source>
</evidence>
<comment type="caution">
    <text evidence="19">The sequence shown here is derived from an EMBL/GenBank/DDBJ whole genome shotgun (WGS) entry which is preliminary data.</text>
</comment>
<dbReference type="PRINTS" id="PR00120">
    <property type="entry name" value="HATPASE"/>
</dbReference>
<feature type="transmembrane region" description="Helical" evidence="15">
    <location>
        <begin position="90"/>
        <end position="108"/>
    </location>
</feature>
<keyword evidence="5" id="KW-0479">Metal-binding</keyword>
<dbReference type="AlphaFoldDB" id="A0AAV7YT83"/>
<evidence type="ECO:0000256" key="2">
    <source>
        <dbReference type="ARBA" id="ARBA00022448"/>
    </source>
</evidence>
<sequence>MQRYFDIKQEELSNLHEIMDPNNLQKLEKIGGVKGLSESLKVDPSEGLPLKETQNRCFERKAHFGENVFHGTPVSSFFSLFKETFDDPTLKILIASAIISLLLGMFIGDPETGWIEGTAILIAVLIVSFVTAINDYQKEKQFQQLNELKNLTLVTVLRQLQKKNGEIGSALSQIPIEEIVVGDIIYIASGSKIPADGIIISSSQLQIDESTFLGESQLIRKDKNKNPFLYTGTQVQQGEGTYIATAVGQNSQYGKIYHQLKESSHLKEKTPLQDKLEIMAELIGKMGLYSAILTVIFLLIQLFIKNWGNGWDSSYIVNIVDSVIIGITIVVVAVPEGLPLAVTISLAYSMKKMMRDNNFVRRLESCETMGNATCICSDKTGTLTQNQMNIVKGMIFGENYSKMPDSTEIMGKWRDKLIEGIALNTRAFVQQYRSNLTQIVGSQTEAGLIRLLIDWGVDFEHIRKKYQNTITDVYTFDSIRKRMTTIHKVDDSYCIYTKGAAEFILDSCTEYIDQSGQISRFDENTKNNYRKIIQSIASEGLRVIALSFKLSYQDQNFKINSKEENESNHILFAIFGMIDRVRPGVTEAVNDALRAGVEIKMVTGDGLETAKHVALECGILRNGGLIMSGFEFRKLQHEEKKKIIPNLQVLARSSPQDKYELVSILQEMGEIVGVTGDGTNDALALRKADVGLSMGISGTNIAQEASDIIILDDNFKSIVVSIIWGRSVYDNIRKFLQFQLTVNVVALVTSFLAAVSGKGIPLKAVQLLWINLIMDTLAALALGTEPPSKSLLNRNPYKRSSSLLSNKMKRNIACQSIFQLFVLLYIIVAGPKIFNLDVSLEDERYHLECIVFNVFVMLQVFNEINCRKIEDQHDIFEGITKNKIFLYIIIGIFITQILIIEFGGSFFSTTHLNAKEWFYSIFFGLMSIPIGFLSKKIKINTNE</sequence>
<dbReference type="PANTHER" id="PTHR24093">
    <property type="entry name" value="CATION TRANSPORTING ATPASE"/>
    <property type="match status" value="1"/>
</dbReference>
<dbReference type="Gene3D" id="1.20.1110.10">
    <property type="entry name" value="Calcium-transporting ATPase, transmembrane domain"/>
    <property type="match status" value="1"/>
</dbReference>